<organism evidence="1 2">
    <name type="scientific">Cnuella takakiae</name>
    <dbReference type="NCBI Taxonomy" id="1302690"/>
    <lineage>
        <taxon>Bacteria</taxon>
        <taxon>Pseudomonadati</taxon>
        <taxon>Bacteroidota</taxon>
        <taxon>Chitinophagia</taxon>
        <taxon>Chitinophagales</taxon>
        <taxon>Chitinophagaceae</taxon>
        <taxon>Cnuella</taxon>
    </lineage>
</organism>
<dbReference type="InterPro" id="IPR008969">
    <property type="entry name" value="CarboxyPept-like_regulatory"/>
</dbReference>
<accession>A0A1M4ZE69</accession>
<evidence type="ECO:0000313" key="2">
    <source>
        <dbReference type="Proteomes" id="UP000184368"/>
    </source>
</evidence>
<name>A0A1M4ZE69_9BACT</name>
<keyword evidence="2" id="KW-1185">Reference proteome</keyword>
<reference evidence="1 2" key="1">
    <citation type="submission" date="2016-11" db="EMBL/GenBank/DDBJ databases">
        <authorList>
            <person name="Jaros S."/>
            <person name="Januszkiewicz K."/>
            <person name="Wedrychowicz H."/>
        </authorList>
    </citation>
    <scope>NUCLEOTIDE SEQUENCE [LARGE SCALE GENOMIC DNA]</scope>
    <source>
        <strain evidence="1 2">DSM 26897</strain>
    </source>
</reference>
<sequence>MMNILPEFESRQVLTSDELNWLSSYLDQQNRLSRRMLVGAGVVGGLAVRLSGNSIQVSNGVALTSAGHLLTVAKEGAAYTTFTKAKKYSQKAAEKLAFHYLSDLSAVDENYTKSVAGASLYFPGFTGEVLELFEDTANEAPALDGATAKGKVALLFAEIIQKELKDCEGDNCQERGKKYVFSPKVLLVSKDDALRLLGKEFGLAIPTETALSQLAFPWLHLPNVTILKPVFSNNAANATFDEKLLIAAYTRCIQDFLTVLLANKAALEAALRNLRAYCGGSAAEVAVVTPLVEAVKATGVAEGKATGVALYEVVYDYLWCFTRAYTELQATAQGLRARCFTGEAGFPNHVLLGLVDTDNPDFDEPVPVAYSVYRHGFQARLPGAEQAELSRQLTVFFNRLQALGTAFENAVLTLSKDLRITPGGSLYGPLSQQAIPYYLKASAAKHWRSWSLHPGLGKYVTSYSTTAEGSVASAQTPYASLPSAFQGDHSFFRIEGVYGQAALTALNGVFQLRKIHGLPFEVLMLRLNEKAPFSHSFNFSINEDIESMYQVVRAEALKQVGLNVAYLAALQIKSEKYNQIQTLLTRALEESYFTFIKGLNLGLVAKLDLALPTAIMASNITNNVKAAAVTTEAKYQELEMAMVSQKTASASMAKMESINITGQKTTAQAFQFIQPLFLFDFTVFFFNTLGNLVTGIRNSDKFKNTTDASFYTHLLLVAKGLKGREGQPPLFLLVLQLYASLKLQDEYLAENFLELDVEKYRANLDDELLRTAAALADYLKKVTTDPVKEDEYLLEVGKTEMMAAADRIRFDDDWVKIIQLDAENKKRNGGLGVENLLERFVRLHPGLSHGCGVPRGGTYIMVYDAANLVAADFYLPYLLSSHLRPIQYTLVENKTLTLSGTVRDVTGKPVETSLLVGGATVLTDKQGFYNALVGENTTVKLVCRVEGYEAFEQDVAVTNKPVTFDVQLRPLPAKKTTTTLKFFNQTGKPVTGDIKLVTTSDNKALVAKAGVLALTDVPKTVYKLKVQDEAFAEQEFDVVLADGDNEQKVDVVERSVVQIQLVGKTQAYVPTLLRDIQVTDPAMNLDKAGLAQGTFVTKERLNLGQQATVKISYGERQTTETVVAGQANSLFVDPTPLEVTRKLRTLVGIFYPANQRMEKLKSVTLNGTVINMNPDTNIGEAEITTDGQLQLGGQFRNGGSVDIPNFQNARAAIVLMDATLFKEADRITPNSFFSFTRAITAIQARGLMAFRSELSLMLRATGIDGELYFAFMLGDSEVDAIKLIFR</sequence>
<proteinExistence type="predicted"/>
<dbReference type="SUPFAM" id="SSF49464">
    <property type="entry name" value="Carboxypeptidase regulatory domain-like"/>
    <property type="match status" value="1"/>
</dbReference>
<dbReference type="RefSeq" id="WP_073041949.1">
    <property type="nucleotide sequence ID" value="NZ_FQUO01000005.1"/>
</dbReference>
<dbReference type="OrthoDB" id="596204at2"/>
<dbReference type="STRING" id="1302690.BUE76_21870"/>
<gene>
    <name evidence="1" type="ORF">SAMN05444008_105193</name>
</gene>
<dbReference type="Proteomes" id="UP000184368">
    <property type="component" value="Unassembled WGS sequence"/>
</dbReference>
<dbReference type="Gene3D" id="2.60.40.1120">
    <property type="entry name" value="Carboxypeptidase-like, regulatory domain"/>
    <property type="match status" value="1"/>
</dbReference>
<dbReference type="EMBL" id="FQUO01000005">
    <property type="protein sequence ID" value="SHF16353.1"/>
    <property type="molecule type" value="Genomic_DNA"/>
</dbReference>
<evidence type="ECO:0000313" key="1">
    <source>
        <dbReference type="EMBL" id="SHF16353.1"/>
    </source>
</evidence>
<protein>
    <submittedName>
        <fullName evidence="1">Uncharacterized protein</fullName>
    </submittedName>
</protein>